<organism evidence="1 2">
    <name type="scientific">Scortum barcoo</name>
    <name type="common">barcoo grunter</name>
    <dbReference type="NCBI Taxonomy" id="214431"/>
    <lineage>
        <taxon>Eukaryota</taxon>
        <taxon>Metazoa</taxon>
        <taxon>Chordata</taxon>
        <taxon>Craniata</taxon>
        <taxon>Vertebrata</taxon>
        <taxon>Euteleostomi</taxon>
        <taxon>Actinopterygii</taxon>
        <taxon>Neopterygii</taxon>
        <taxon>Teleostei</taxon>
        <taxon>Neoteleostei</taxon>
        <taxon>Acanthomorphata</taxon>
        <taxon>Eupercaria</taxon>
        <taxon>Centrarchiformes</taxon>
        <taxon>Terapontoidei</taxon>
        <taxon>Terapontidae</taxon>
        <taxon>Scortum</taxon>
    </lineage>
</organism>
<reference evidence="1" key="1">
    <citation type="submission" date="2022-04" db="EMBL/GenBank/DDBJ databases">
        <title>Jade perch genome.</title>
        <authorList>
            <person name="Chao B."/>
        </authorList>
    </citation>
    <scope>NUCLEOTIDE SEQUENCE</scope>
    <source>
        <strain evidence="1">CB-2022</strain>
    </source>
</reference>
<comment type="caution">
    <text evidence="1">The sequence shown here is derived from an EMBL/GenBank/DDBJ whole genome shotgun (WGS) entry which is preliminary data.</text>
</comment>
<keyword evidence="2" id="KW-1185">Reference proteome</keyword>
<name>A0ACB8XBJ2_9TELE</name>
<dbReference type="EMBL" id="CM041531">
    <property type="protein sequence ID" value="KAI3377419.1"/>
    <property type="molecule type" value="Genomic_DNA"/>
</dbReference>
<evidence type="ECO:0000313" key="1">
    <source>
        <dbReference type="EMBL" id="KAI3377419.1"/>
    </source>
</evidence>
<dbReference type="Proteomes" id="UP000831701">
    <property type="component" value="Chromosome 1"/>
</dbReference>
<accession>A0ACB8XBJ2</accession>
<gene>
    <name evidence="1" type="ORF">L3Q82_008609</name>
</gene>
<sequence length="3251" mass="366891">MCQAAAHGNSCSAMSARDGVGGMGTLGRRQRFENSEFTVRIYPGALAEGTIYCPISARKTTTAAEAIERVIDRLSLDRTKCYVLAEVKEFGGEEWILNPNDCPVQRMMLWPRVALEHRPLSGGEDYRFLLRQKNLDGSIHYGGSLQMWLQITEERRRMVERGLLPQPDSQGDHADLCHLPELNERSLLDNLRSRFRQEKIYTYVGSILIVINPFKFLPIYNPKYVKMYDNHTLGDLEPHIYAVADVAYHAMLQRERNQCIVISGESGSGKTQSTNFLIHHLTALSQKGFASGVEQIILGAGPVLEAFGNAKTAHNNNSSRFGKFIQVNYQESGTVRGAYVEKYLLEKSRLVYQEHNERNYHVFYYLLAGASEEERKAFHLKKPEEYHYLSQDCFTVEGEDLKHDFERLQLAMEMVGFLPATRKQIFSLLSAILHLGNIRYKRKTYRDDSIDICNPEVLPIVSELLEVKEEMLFEALTTRKTVTVGEKLIVPYKLSEAGTVRDSMAKSLYSALFDWIVFRINHALLNIKDLVETTKVGQHKHIDRYDHILSIGVLDIFGFEDYENNSFEQFCINFANERLHSTTSTSTSSSSNKDNYHVLRCRYCEKEEYRAEGISWHNIDYIDNTGCINLISKKPTALFHLLDEECNFPQATNQTLLDKFKRQHEGNSYIEFPAVMEPAFIIRHYAGKVKYGVKDFREKNTDHMRPDIVALLKSSKNAFICGLIGIDPSATFRWAVLRAYFRALVAFREAGKRHTQKKTENYSGKHPTAATYYSFECQSSFLQKSYTGHDDAAPCAVLKSVDSFSFLQHPVHQRSLEILQRCKEEKYSKAANTTITPPSFMSVFLFLFGKDLRDLFVCVTRKSPRTPPLSDLQGSNTINEKSPRGSPGLGWNGRVGRQSRLSSGSSTTEEDGIFVNSASSKLLERAHDILMRNKNYKSKPVLPKLTLTSHLQHLLNVKSLKYLSSLTLHDRITKSLLHLHKKKKPPSISAQFQRYETMKTGNSSDSCRRPLNKLMETLGLGQSEPYFVKCIRSNAEKLPLRFNDNLVLRQLRYTGMLETVRIRQSGYNIKYSFKDFVHHFSVLLPASTSATREGIQQCLDQLDLEADGYQVGKTMVFLREAERQQLQALLHVEVLRRIVWLTCCSSDSELSRLGLRGSSIVMLQQRSEPGWRGSIEEEEDFDPSVQEGAAVCLQAHWRGYRERQRFRLWREAALVLQRAWRLWLYRRCEAALVIQTAWRCHQAREAYLRLYSAVVQLQALGRGYLARQSFKKLREQRLREKKEQQEKLLQFQNGQVSLSPEEEEEPPEQIMGLDLSTWEDRSYEQREKSLQIFSSQEDAVKEEEEGRAHPSTKDSPSKAQTEAPASIPTSTVVVRERARTVDEPSQKTTRAKRESRRMRELEQAKFSLELLKVRATSGGASSPSEERRWSVELVPPSTPPLRSPQGTPDSQSSKGSFELLTMDEEPPKATEEVTDSEDLCSPPPSVAPVPEPDVEVVSTSPNPDEPHRTGVFDAVAHPDSQTKMDLSAPSAPTHPPKIENYLPTFYVPTSEVSTVISRRPADERQQTTEAAVSTTTTTVTKPLKERRESTRRPVVVVISMQKETPLSEELSDIVRPPVEVRDSAAQTGDLTPSAQKAEAAPVPQGPVPVSTSAPQADQAVIEKLVRLNEEKEERQRNQQQQNEKEMMEQIRQQKEALERQRLFFAQYERDMFEKQRGEALHRIQQSRQGGQDVGGTATSGKPLRPSSLLIDRTAVLAPHARTQSDSAAPPMPSPPAVDLQGRAHHPQLPPPPSYTPRERRKENRPVAEGWAPKLTLESKDGGTRARTAPKKPPSTQGPAISMTDKPGNIFFSPQDKVTFAKFDSDTVTKETPAVVPTEGPSPASKPSKGTKARDVGRAGQKKKARMARTRSDFLTRAPILSVGGDSDEDDYDADSPLSPRHYTLPLSKQSSTEAGLGESCFSDSDMPTTSEEQKKIHKAMSSGDLVKVDSMRKNSQDGSRVRKMRFWTKTKYGDKKTSREKLICGADSLDGDYGDTGPLLGEAGQENMSPPCSPDLTLDRGFRDLKENKEPSPKVKRRRSVKISSVTLEPAQWQNDALQILTCTNDYRSMNDFLMKKISDLDTEDSKKDTMVDVVFKKALKEFRLNIFNSYSTALAMDDGKSIRYKDLYALFEHILEKTMRQEQRDWRESPVTVWVNTFKVFLDEFMTEYKPLDGTLSKQVPKPERKKRRKKDTDIVEEHNGHIFKSTQYSIPTYCEYCSSLIWMMDRACVCKLCRYACHRKCCQKTTTKCSKKFDPELSSRQFGVEVSRLTNDERTVPLVVEKLINYIEMHGLYTEGIYRKSGSTNKIRELKQGLDTDVDSMNLDDYNIHVIASVFKQWLRDLPNPLMTFELYEEFIRAIGLQDKKEMIRGVYSVIDQLSRTHLNTLERLIFHLVRIALQEETNRMSANALAIVFAPCILRCPDTIDPLQSVQDIGKTTACVELIICEQMNKYKVRLKDISSLEFAENKAKSRLTVIRRSIGKGHVQRLSYHTPSPPVSPRLPSVANVIEESSDDVGADSFAEIPDHQQAAMQHEEKVLTEQIESLQKEKEELTFEMLTLEPRASDDETLESEASIGTADSSENLNVDSEGTISDFSERGPVLTSPWPQRSDVKSPRRRALRRQPESLDSVDSCSSVSSYSSSSHFHPSSSSSSSTARRFRFQGKSPSLGSGSAQSQAQVLNASQASRFDSIDTSPTGDQEGAFDERPQFTSRGTFNPEKGKQKLKGAKHSSLRHSREGDGHGRDPPDIPQQLVLYGICNEVSPSAVYSVPTPRRGRCLAEGQESVAGLLFCGLSCHPCSHSALAALLLGAKRRRTEQEDREKGMLNENAEDHSASVFPGLESRSSRAAVGSAAGTQERPRCLFRSRFNFSSNMSGFDSNPFVDPVDVNPFQDASITRATSGGGETTGEFNPFSAPEMVRKPLRHDLTIPISAASSQPAILQTSVEQSAQATAAAGQANLIKQQEELERKAAELERKEQELQNRAGGRAQSGGAKENNWPPLPKFFPVNPCFYQDFEEEIPEEYRRICKRMYYLWMFHSATLFLNVLACLAYFTADAQYGVDFGLSILWFILFTPVSFICWYRPVYKAFRSDSSFSFFFFFFVFFFQVAVYIIQTVGIPKWGNSGWIASISMIRVNLAVAVVMMVVAGFFTVNAVLAVILLKMVHSKYRRTGASFSKAQQEFSHGVLTNRTVQSAAATAATSAFDRSQGN</sequence>
<proteinExistence type="predicted"/>
<evidence type="ECO:0000313" key="2">
    <source>
        <dbReference type="Proteomes" id="UP000831701"/>
    </source>
</evidence>
<protein>
    <submittedName>
        <fullName evidence="1">Uncharacterized protein</fullName>
    </submittedName>
</protein>